<dbReference type="GO" id="GO:0006302">
    <property type="term" value="P:double-strand break repair"/>
    <property type="evidence" value="ECO:0007669"/>
    <property type="project" value="UniProtKB-ARBA"/>
</dbReference>
<gene>
    <name evidence="2" type="ORF">RhiirA4_538118</name>
</gene>
<feature type="domain" description="Putative restriction endonuclease" evidence="1">
    <location>
        <begin position="30"/>
        <end position="131"/>
    </location>
</feature>
<sequence>MSKFISEKLKAILAPYYKLNRDKSEITHITCPDTSVVLATRNTLSTNNQAEAFPPVTPNFVAEICSDNDSWDYCHNKMLDYMASGVDEGILIDPLDQTLTWYRINGNNVVWRTRNNPSTFRSRILNGFTLNLHAPSLAHNDDDVGNPRNIGANMATSTTQSPSYKVDNQQFSRNAEEIQMVSDDLWPRVCSTSPIEGVDEEFLLFRLQLEIFILRILSNESSSRPSTATHIFTHCLRDI</sequence>
<dbReference type="VEuPathDB" id="FungiDB:RhiirFUN_023800"/>
<dbReference type="EMBL" id="LLXI01000063">
    <property type="protein sequence ID" value="PKY39449.1"/>
    <property type="molecule type" value="Genomic_DNA"/>
</dbReference>
<name>A0A2I1FYJ5_9GLOM</name>
<dbReference type="Pfam" id="PF05685">
    <property type="entry name" value="Uma2"/>
    <property type="match status" value="1"/>
</dbReference>
<dbReference type="InterPro" id="IPR011335">
    <property type="entry name" value="Restrct_endonuc-II-like"/>
</dbReference>
<reference evidence="2 3" key="1">
    <citation type="submission" date="2015-10" db="EMBL/GenBank/DDBJ databases">
        <title>Genome analyses suggest a sexual origin of heterokaryosis in a supposedly ancient asexual fungus.</title>
        <authorList>
            <person name="Ropars J."/>
            <person name="Sedzielewska K."/>
            <person name="Noel J."/>
            <person name="Charron P."/>
            <person name="Farinelli L."/>
            <person name="Marton T."/>
            <person name="Kruger M."/>
            <person name="Pelin A."/>
            <person name="Brachmann A."/>
            <person name="Corradi N."/>
        </authorList>
    </citation>
    <scope>NUCLEOTIDE SEQUENCE [LARGE SCALE GENOMIC DNA]</scope>
    <source>
        <strain evidence="2 3">A4</strain>
    </source>
</reference>
<evidence type="ECO:0000259" key="1">
    <source>
        <dbReference type="Pfam" id="PF05685"/>
    </source>
</evidence>
<keyword evidence="3" id="KW-1185">Reference proteome</keyword>
<comment type="caution">
    <text evidence="2">The sequence shown here is derived from an EMBL/GenBank/DDBJ whole genome shotgun (WGS) entry which is preliminary data.</text>
</comment>
<dbReference type="AlphaFoldDB" id="A0A2I1FYJ5"/>
<dbReference type="VEuPathDB" id="FungiDB:RhiirA1_455665"/>
<accession>A0A2I1FYJ5</accession>
<dbReference type="PANTHER" id="PTHR34107">
    <property type="entry name" value="SLL0198 PROTEIN-RELATED"/>
    <property type="match status" value="1"/>
</dbReference>
<evidence type="ECO:0000313" key="3">
    <source>
        <dbReference type="Proteomes" id="UP000234323"/>
    </source>
</evidence>
<protein>
    <recommendedName>
        <fullName evidence="1">Putative restriction endonuclease domain-containing protein</fullName>
    </recommendedName>
</protein>
<proteinExistence type="predicted"/>
<dbReference type="InterPro" id="IPR012296">
    <property type="entry name" value="Nuclease_put_TT1808"/>
</dbReference>
<dbReference type="SUPFAM" id="SSF52980">
    <property type="entry name" value="Restriction endonuclease-like"/>
    <property type="match status" value="1"/>
</dbReference>
<dbReference type="VEuPathDB" id="FungiDB:FUN_003103"/>
<dbReference type="CDD" id="cd06260">
    <property type="entry name" value="DUF820-like"/>
    <property type="match status" value="1"/>
</dbReference>
<dbReference type="PANTHER" id="PTHR34107:SF4">
    <property type="entry name" value="SLL1222 PROTEIN"/>
    <property type="match status" value="1"/>
</dbReference>
<dbReference type="Gene3D" id="3.90.1570.10">
    <property type="entry name" value="tt1808, chain A"/>
    <property type="match status" value="1"/>
</dbReference>
<dbReference type="InterPro" id="IPR008538">
    <property type="entry name" value="Uma2"/>
</dbReference>
<dbReference type="Proteomes" id="UP000234323">
    <property type="component" value="Unassembled WGS sequence"/>
</dbReference>
<organism evidence="2 3">
    <name type="scientific">Rhizophagus irregularis</name>
    <dbReference type="NCBI Taxonomy" id="588596"/>
    <lineage>
        <taxon>Eukaryota</taxon>
        <taxon>Fungi</taxon>
        <taxon>Fungi incertae sedis</taxon>
        <taxon>Mucoromycota</taxon>
        <taxon>Glomeromycotina</taxon>
        <taxon>Glomeromycetes</taxon>
        <taxon>Glomerales</taxon>
        <taxon>Glomeraceae</taxon>
        <taxon>Rhizophagus</taxon>
    </lineage>
</organism>
<evidence type="ECO:0000313" key="2">
    <source>
        <dbReference type="EMBL" id="PKY39449.1"/>
    </source>
</evidence>